<evidence type="ECO:0000256" key="1">
    <source>
        <dbReference type="ARBA" id="ARBA00010466"/>
    </source>
</evidence>
<dbReference type="PANTHER" id="PTHR34294:SF1">
    <property type="entry name" value="TRANSCRIPTIONAL REGULATOR LSRR"/>
    <property type="match status" value="1"/>
</dbReference>
<dbReference type="InterPro" id="IPR007324">
    <property type="entry name" value="Sugar-bd_dom_put"/>
</dbReference>
<proteinExistence type="inferred from homology"/>
<evidence type="ECO:0000313" key="7">
    <source>
        <dbReference type="Proteomes" id="UP000321827"/>
    </source>
</evidence>
<evidence type="ECO:0000256" key="3">
    <source>
        <dbReference type="ARBA" id="ARBA00023125"/>
    </source>
</evidence>
<dbReference type="AlphaFoldDB" id="A0A511RJP3"/>
<evidence type="ECO:0000256" key="4">
    <source>
        <dbReference type="ARBA" id="ARBA00023163"/>
    </source>
</evidence>
<dbReference type="GO" id="GO:0030246">
    <property type="term" value="F:carbohydrate binding"/>
    <property type="evidence" value="ECO:0007669"/>
    <property type="project" value="InterPro"/>
</dbReference>
<organism evidence="6 7">
    <name type="scientific">Oceanithermus desulfurans NBRC 100063</name>
    <dbReference type="NCBI Taxonomy" id="1227550"/>
    <lineage>
        <taxon>Bacteria</taxon>
        <taxon>Thermotogati</taxon>
        <taxon>Deinococcota</taxon>
        <taxon>Deinococci</taxon>
        <taxon>Thermales</taxon>
        <taxon>Thermaceae</taxon>
        <taxon>Oceanithermus</taxon>
    </lineage>
</organism>
<feature type="domain" description="Sugar-binding" evidence="5">
    <location>
        <begin position="59"/>
        <end position="307"/>
    </location>
</feature>
<dbReference type="InterPro" id="IPR037171">
    <property type="entry name" value="NagB/RpiA_transferase-like"/>
</dbReference>
<keyword evidence="3 6" id="KW-0238">DNA-binding</keyword>
<gene>
    <name evidence="6" type="ORF">ODE01S_13080</name>
</gene>
<dbReference type="Proteomes" id="UP000321827">
    <property type="component" value="Unassembled WGS sequence"/>
</dbReference>
<protein>
    <submittedName>
        <fullName evidence="6">DNA-binding transcriptional regulator</fullName>
    </submittedName>
</protein>
<name>A0A511RJP3_9DEIN</name>
<dbReference type="RefSeq" id="WP_147147107.1">
    <property type="nucleotide sequence ID" value="NZ_BJXN01000008.1"/>
</dbReference>
<evidence type="ECO:0000313" key="6">
    <source>
        <dbReference type="EMBL" id="GEM89874.1"/>
    </source>
</evidence>
<evidence type="ECO:0000256" key="2">
    <source>
        <dbReference type="ARBA" id="ARBA00023015"/>
    </source>
</evidence>
<comment type="similarity">
    <text evidence="1">Belongs to the SorC transcriptional regulatory family.</text>
</comment>
<dbReference type="GO" id="GO:0003677">
    <property type="term" value="F:DNA binding"/>
    <property type="evidence" value="ECO:0007669"/>
    <property type="project" value="UniProtKB-KW"/>
</dbReference>
<dbReference type="Gene3D" id="1.10.10.10">
    <property type="entry name" value="Winged helix-like DNA-binding domain superfamily/Winged helix DNA-binding domain"/>
    <property type="match status" value="1"/>
</dbReference>
<evidence type="ECO:0000259" key="5">
    <source>
        <dbReference type="Pfam" id="PF04198"/>
    </source>
</evidence>
<keyword evidence="4" id="KW-0804">Transcription</keyword>
<dbReference type="Gene3D" id="3.40.50.1360">
    <property type="match status" value="1"/>
</dbReference>
<dbReference type="OrthoDB" id="41234at2"/>
<dbReference type="InterPro" id="IPR036388">
    <property type="entry name" value="WH-like_DNA-bd_sf"/>
</dbReference>
<dbReference type="Pfam" id="PF04198">
    <property type="entry name" value="Sugar-bind"/>
    <property type="match status" value="1"/>
</dbReference>
<dbReference type="PANTHER" id="PTHR34294">
    <property type="entry name" value="TRANSCRIPTIONAL REGULATOR-RELATED"/>
    <property type="match status" value="1"/>
</dbReference>
<reference evidence="6 7" key="1">
    <citation type="submission" date="2019-07" db="EMBL/GenBank/DDBJ databases">
        <title>Whole genome shotgun sequence of Oceanithermus desulfurans NBRC 100063.</title>
        <authorList>
            <person name="Hosoyama A."/>
            <person name="Uohara A."/>
            <person name="Ohji S."/>
            <person name="Ichikawa N."/>
        </authorList>
    </citation>
    <scope>NUCLEOTIDE SEQUENCE [LARGE SCALE GENOMIC DNA]</scope>
    <source>
        <strain evidence="6 7">NBRC 100063</strain>
    </source>
</reference>
<dbReference type="EMBL" id="BJXN01000008">
    <property type="protein sequence ID" value="GEM89874.1"/>
    <property type="molecule type" value="Genomic_DNA"/>
</dbReference>
<accession>A0A511RJP3</accession>
<keyword evidence="2" id="KW-0805">Transcription regulation</keyword>
<dbReference type="InterPro" id="IPR051054">
    <property type="entry name" value="SorC_transcr_regulators"/>
</dbReference>
<dbReference type="SUPFAM" id="SSF100950">
    <property type="entry name" value="NagB/RpiA/CoA transferase-like"/>
    <property type="match status" value="1"/>
</dbReference>
<comment type="caution">
    <text evidence="6">The sequence shown here is derived from an EMBL/GenBank/DDBJ whole genome shotgun (WGS) entry which is preliminary data.</text>
</comment>
<sequence length="316" mass="33004">MKPDDLVTVAAWLYYHQGLKQEEVARRLGVSRVKVARLLARARAEGVVQFVITRPLPEPFLLAEALRERYGLTAAVVVPAAGSVEATQDALGAAGADYLAGRLRPGMRVGLGWSSTVGRMAPYLRRLRPVEGCTVVELAGSFLGQANPYSISGPLAAALGCGLEALPAPVLVESPAVREALLADGRIAAALAAGCKSGLAVVGIGQVGRESTTVRTGMLSPEEMALIEKAGAVGDVLMRFFDADGRPVRTPLDERVLAVSWDDFLQIPHRVAMAAGAAKLPALAAALRGGLFHALITDAPTAARLLEPRGKPGPDG</sequence>